<protein>
    <submittedName>
        <fullName evidence="2">Uncharacterized protein</fullName>
    </submittedName>
</protein>
<accession>D8U6V7</accession>
<evidence type="ECO:0000313" key="3">
    <source>
        <dbReference type="Proteomes" id="UP000001058"/>
    </source>
</evidence>
<feature type="region of interest" description="Disordered" evidence="1">
    <location>
        <begin position="184"/>
        <end position="210"/>
    </location>
</feature>
<evidence type="ECO:0000313" key="2">
    <source>
        <dbReference type="EMBL" id="EFJ44579.1"/>
    </source>
</evidence>
<gene>
    <name evidence="2" type="ORF">VOLCADRAFT_95198</name>
</gene>
<feature type="compositionally biased region" description="Pro residues" evidence="1">
    <location>
        <begin position="193"/>
        <end position="209"/>
    </location>
</feature>
<proteinExistence type="predicted"/>
<dbReference type="RefSeq" id="XP_002954429.1">
    <property type="nucleotide sequence ID" value="XM_002954383.1"/>
</dbReference>
<evidence type="ECO:0000256" key="1">
    <source>
        <dbReference type="SAM" id="MobiDB-lite"/>
    </source>
</evidence>
<dbReference type="EMBL" id="GL378363">
    <property type="protein sequence ID" value="EFJ44579.1"/>
    <property type="molecule type" value="Genomic_DNA"/>
</dbReference>
<dbReference type="GeneID" id="9624574"/>
<dbReference type="InParanoid" id="D8U6V7"/>
<reference evidence="2 3" key="1">
    <citation type="journal article" date="2010" name="Science">
        <title>Genomic analysis of organismal complexity in the multicellular green alga Volvox carteri.</title>
        <authorList>
            <person name="Prochnik S.E."/>
            <person name="Umen J."/>
            <person name="Nedelcu A.M."/>
            <person name="Hallmann A."/>
            <person name="Miller S.M."/>
            <person name="Nishii I."/>
            <person name="Ferris P."/>
            <person name="Kuo A."/>
            <person name="Mitros T."/>
            <person name="Fritz-Laylin L.K."/>
            <person name="Hellsten U."/>
            <person name="Chapman J."/>
            <person name="Simakov O."/>
            <person name="Rensing S.A."/>
            <person name="Terry A."/>
            <person name="Pangilinan J."/>
            <person name="Kapitonov V."/>
            <person name="Jurka J."/>
            <person name="Salamov A."/>
            <person name="Shapiro H."/>
            <person name="Schmutz J."/>
            <person name="Grimwood J."/>
            <person name="Lindquist E."/>
            <person name="Lucas S."/>
            <person name="Grigoriev I.V."/>
            <person name="Schmitt R."/>
            <person name="Kirk D."/>
            <person name="Rokhsar D.S."/>
        </authorList>
    </citation>
    <scope>NUCLEOTIDE SEQUENCE [LARGE SCALE GENOMIC DNA]</scope>
    <source>
        <strain evidence="3">f. Nagariensis / Eve</strain>
    </source>
</reference>
<name>D8U6V7_VOLCA</name>
<keyword evidence="3" id="KW-1185">Reference proteome</keyword>
<dbReference type="Proteomes" id="UP000001058">
    <property type="component" value="Unassembled WGS sequence"/>
</dbReference>
<organism evidence="3">
    <name type="scientific">Volvox carteri f. nagariensis</name>
    <dbReference type="NCBI Taxonomy" id="3068"/>
    <lineage>
        <taxon>Eukaryota</taxon>
        <taxon>Viridiplantae</taxon>
        <taxon>Chlorophyta</taxon>
        <taxon>core chlorophytes</taxon>
        <taxon>Chlorophyceae</taxon>
        <taxon>CS clade</taxon>
        <taxon>Chlamydomonadales</taxon>
        <taxon>Volvocaceae</taxon>
        <taxon>Volvox</taxon>
    </lineage>
</organism>
<dbReference type="KEGG" id="vcn:VOLCADRAFT_95198"/>
<sequence>MLQLSNHSAIMSRLQAGLELIAEPSSSSGQGWLMPDTEINNIEARAVPPVLFVLNPAIGRCDISVLDLSTWSPSHLCPASWALQDSSNRVAHSSADGADDNSPASAAVAAAACDSGAAAAAAAAASEHCASAAEEPIAAATAAVHDTTTDGCDDGVADGTAKFPTSSSSLPLRRCLAEVPAAASSPSTSTALPPLPPPPLPPPLPPEYPRPIQLNATTLSPARPTACPTVNNISVERFAVGLGVSVGVDRRLICCPVQQPPLMMNSQGGGGSGGGGGFEGMIRPAKTVRWLDHVALQAVAEAQSVASSLYGMVSETPDRPVMITAAGLAEAAAAEGQKVPDRGVAMSFAKDRRTVRSDPSIFVIQPPYAAAAAARDGDDDPALELSRSVPLDWLSGGCYGKYGMNGAGGDDEDGEDGDGVLEGIHVGVGVDVEDSGGAISVLDSYTEFDGDPGGGAGCGHTQPRQHQFDQTQQAAVATAVAAMGLQRVARSSTPNAMVRCTGGITHGDGDGDGEPGSACGASGSIISTLQTHSGTTATFGFGGCSGLLNSSGVDVSSPSTAAAAAAAGIAPPGAATGLVNAGGGGGGGGISSWSISQPVASPDHLGREVVHSPAAAAAPCRLRGCFGGRRRRLCRHDGGGAAAVAAAPTAAGLDMWWRRLPKALTPRSSLSFLSSCVRSPPAEAL</sequence>
<dbReference type="AlphaFoldDB" id="D8U6V7"/>